<dbReference type="CDD" id="cd09898">
    <property type="entry name" value="H3TH_53EXO"/>
    <property type="match status" value="1"/>
</dbReference>
<proteinExistence type="predicted"/>
<evidence type="ECO:0000259" key="4">
    <source>
        <dbReference type="SMART" id="SM00475"/>
    </source>
</evidence>
<dbReference type="PANTHER" id="PTHR42646:SF2">
    <property type="entry name" value="5'-3' EXONUCLEASE FAMILY PROTEIN"/>
    <property type="match status" value="1"/>
</dbReference>
<dbReference type="GO" id="GO:0008409">
    <property type="term" value="F:5'-3' exonuclease activity"/>
    <property type="evidence" value="ECO:0007669"/>
    <property type="project" value="InterPro"/>
</dbReference>
<dbReference type="PANTHER" id="PTHR42646">
    <property type="entry name" value="FLAP ENDONUCLEASE XNI"/>
    <property type="match status" value="1"/>
</dbReference>
<evidence type="ECO:0000313" key="5">
    <source>
        <dbReference type="EMBL" id="KAF0852768.1"/>
    </source>
</evidence>
<dbReference type="GO" id="GO:0033567">
    <property type="term" value="P:DNA replication, Okazaki fragment processing"/>
    <property type="evidence" value="ECO:0007669"/>
    <property type="project" value="InterPro"/>
</dbReference>
<dbReference type="InterPro" id="IPR036279">
    <property type="entry name" value="5-3_exonuclease_C_sf"/>
</dbReference>
<organism evidence="5 6">
    <name type="scientific">Andalucia godoyi</name>
    <name type="common">Flagellate</name>
    <dbReference type="NCBI Taxonomy" id="505711"/>
    <lineage>
        <taxon>Eukaryota</taxon>
        <taxon>Discoba</taxon>
        <taxon>Jakobida</taxon>
        <taxon>Andalucina</taxon>
        <taxon>Andaluciidae</taxon>
        <taxon>Andalucia</taxon>
    </lineage>
</organism>
<keyword evidence="6" id="KW-1185">Reference proteome</keyword>
<keyword evidence="3" id="KW-0238">DNA-binding</keyword>
<dbReference type="SMART" id="SM00279">
    <property type="entry name" value="HhH2"/>
    <property type="match status" value="1"/>
</dbReference>
<dbReference type="InterPro" id="IPR020046">
    <property type="entry name" value="5-3_exonucl_a-hlix_arch_N"/>
</dbReference>
<keyword evidence="5" id="KW-0269">Exonuclease</keyword>
<dbReference type="Proteomes" id="UP000799049">
    <property type="component" value="Unassembled WGS sequence"/>
</dbReference>
<reference evidence="5" key="1">
    <citation type="submission" date="2019-09" db="EMBL/GenBank/DDBJ databases">
        <title>The Mitochondrial Proteome of the Jakobid, Andalucia godoyi, a Protist With the Most Gene-Rich and Bacteria-Like Mitochondrial Genome.</title>
        <authorList>
            <person name="Gray M.W."/>
            <person name="Burger G."/>
            <person name="Derelle R."/>
            <person name="Klimes V."/>
            <person name="Leger M."/>
            <person name="Sarrasin M."/>
            <person name="Vlcek C."/>
            <person name="Roger A.J."/>
            <person name="Elias M."/>
            <person name="Lang B.F."/>
        </authorList>
    </citation>
    <scope>NUCLEOTIDE SEQUENCE</scope>
    <source>
        <strain evidence="5">And28</strain>
    </source>
</reference>
<evidence type="ECO:0000256" key="2">
    <source>
        <dbReference type="ARBA" id="ARBA00022801"/>
    </source>
</evidence>
<keyword evidence="2" id="KW-0378">Hydrolase</keyword>
<protein>
    <submittedName>
        <fullName evidence="5">Mitochondrial 5'-to-3' exonuclease</fullName>
    </submittedName>
</protein>
<dbReference type="SUPFAM" id="SSF47807">
    <property type="entry name" value="5' to 3' exonuclease, C-terminal subdomain"/>
    <property type="match status" value="1"/>
</dbReference>
<dbReference type="Gene3D" id="3.40.50.1010">
    <property type="entry name" value="5'-nuclease"/>
    <property type="match status" value="1"/>
</dbReference>
<accession>A0A8K0AI89</accession>
<dbReference type="AlphaFoldDB" id="A0A8K0AI89"/>
<dbReference type="GO" id="GO:0003677">
    <property type="term" value="F:DNA binding"/>
    <property type="evidence" value="ECO:0007669"/>
    <property type="project" value="UniProtKB-KW"/>
</dbReference>
<sequence length="349" mass="39523">MSFPMLVRPPPMRNKCLTLLFDGNLMVRRFYEALKPHDPIRCSRNIISRIRGLAEALGPSYMAILQDDPQRSYFRKLIDPQYKAVRHSGVATSKRSFESASAVSMLGNDALDTMVQNTGNIDAELTVDDNDVEFKETLFKVRQQCERILGIQWVTVAGYEADDLLATYAKLAMNHSPRSTLAKYQGDTDGLGEDGPCVVMLSADKDLYQLLRPDVYLCDPTKRFSFLMDAYVRHKFHIMPDQFVDLQALMGDAADGIRGLDGIGPVRGAFLLNQNGGTLKSLYDKIDSNTAIIPKPQDSITKSLKDHRERIFRNQSIFRLVDDVSVPVPMKDLQWQMPLERRSHLFSRT</sequence>
<dbReference type="InterPro" id="IPR029060">
    <property type="entry name" value="PIN-like_dom_sf"/>
</dbReference>
<evidence type="ECO:0000256" key="3">
    <source>
        <dbReference type="ARBA" id="ARBA00023125"/>
    </source>
</evidence>
<dbReference type="Pfam" id="PF02739">
    <property type="entry name" value="5_3_exonuc_N"/>
    <property type="match status" value="1"/>
</dbReference>
<dbReference type="OrthoDB" id="275278at2759"/>
<dbReference type="InterPro" id="IPR038969">
    <property type="entry name" value="FEN"/>
</dbReference>
<dbReference type="Pfam" id="PF01367">
    <property type="entry name" value="5_3_exonuc"/>
    <property type="match status" value="1"/>
</dbReference>
<dbReference type="InterPro" id="IPR020045">
    <property type="entry name" value="DNA_polI_H3TH"/>
</dbReference>
<dbReference type="GO" id="GO:0017108">
    <property type="term" value="F:5'-flap endonuclease activity"/>
    <property type="evidence" value="ECO:0007669"/>
    <property type="project" value="InterPro"/>
</dbReference>
<comment type="caution">
    <text evidence="5">The sequence shown here is derived from an EMBL/GenBank/DDBJ whole genome shotgun (WGS) entry which is preliminary data.</text>
</comment>
<dbReference type="SUPFAM" id="SSF88723">
    <property type="entry name" value="PIN domain-like"/>
    <property type="match status" value="1"/>
</dbReference>
<dbReference type="SMART" id="SM00475">
    <property type="entry name" value="53EXOc"/>
    <property type="match status" value="1"/>
</dbReference>
<evidence type="ECO:0000313" key="6">
    <source>
        <dbReference type="Proteomes" id="UP000799049"/>
    </source>
</evidence>
<dbReference type="InterPro" id="IPR002421">
    <property type="entry name" value="5-3_exonuclease"/>
</dbReference>
<keyword evidence="1" id="KW-0540">Nuclease</keyword>
<dbReference type="EMBL" id="VRVR01000017">
    <property type="protein sequence ID" value="KAF0852768.1"/>
    <property type="molecule type" value="Genomic_DNA"/>
</dbReference>
<dbReference type="Gene3D" id="1.10.150.20">
    <property type="entry name" value="5' to 3' exonuclease, C-terminal subdomain"/>
    <property type="match status" value="1"/>
</dbReference>
<gene>
    <name evidence="5" type="ORF">ANDGO_06521</name>
</gene>
<feature type="domain" description="5'-3' exonuclease" evidence="4">
    <location>
        <begin position="14"/>
        <end position="336"/>
    </location>
</feature>
<evidence type="ECO:0000256" key="1">
    <source>
        <dbReference type="ARBA" id="ARBA00022722"/>
    </source>
</evidence>
<name>A0A8K0AI89_ANDGO</name>
<dbReference type="InterPro" id="IPR008918">
    <property type="entry name" value="HhH2"/>
</dbReference>